<evidence type="ECO:0000313" key="3">
    <source>
        <dbReference type="Proteomes" id="UP000293360"/>
    </source>
</evidence>
<feature type="compositionally biased region" description="Polar residues" evidence="1">
    <location>
        <begin position="365"/>
        <end position="378"/>
    </location>
</feature>
<feature type="region of interest" description="Disordered" evidence="1">
    <location>
        <begin position="1"/>
        <end position="378"/>
    </location>
</feature>
<evidence type="ECO:0000256" key="1">
    <source>
        <dbReference type="SAM" id="MobiDB-lite"/>
    </source>
</evidence>
<evidence type="ECO:0000313" key="2">
    <source>
        <dbReference type="EMBL" id="RYP02689.1"/>
    </source>
</evidence>
<feature type="compositionally biased region" description="Low complexity" evidence="1">
    <location>
        <begin position="157"/>
        <end position="172"/>
    </location>
</feature>
<feature type="compositionally biased region" description="Low complexity" evidence="1">
    <location>
        <begin position="216"/>
        <end position="243"/>
    </location>
</feature>
<feature type="compositionally biased region" description="Polar residues" evidence="1">
    <location>
        <begin position="54"/>
        <end position="75"/>
    </location>
</feature>
<dbReference type="Proteomes" id="UP000293360">
    <property type="component" value="Unassembled WGS sequence"/>
</dbReference>
<feature type="compositionally biased region" description="Low complexity" evidence="1">
    <location>
        <begin position="188"/>
        <end position="206"/>
    </location>
</feature>
<feature type="region of interest" description="Disordered" evidence="1">
    <location>
        <begin position="579"/>
        <end position="653"/>
    </location>
</feature>
<comment type="caution">
    <text evidence="2">The sequence shown here is derived from an EMBL/GenBank/DDBJ whole genome shotgun (WGS) entry which is preliminary data.</text>
</comment>
<feature type="compositionally biased region" description="Basic and acidic residues" evidence="1">
    <location>
        <begin position="1"/>
        <end position="14"/>
    </location>
</feature>
<protein>
    <submittedName>
        <fullName evidence="2">Uncharacterized protein</fullName>
    </submittedName>
</protein>
<feature type="compositionally biased region" description="Low complexity" evidence="1">
    <location>
        <begin position="349"/>
        <end position="364"/>
    </location>
</feature>
<dbReference type="OrthoDB" id="5400063at2759"/>
<dbReference type="AlphaFoldDB" id="A0A4V1XAG7"/>
<dbReference type="STRING" id="155417.A0A4V1XAG7"/>
<feature type="compositionally biased region" description="Low complexity" evidence="1">
    <location>
        <begin position="630"/>
        <end position="644"/>
    </location>
</feature>
<proteinExistence type="predicted"/>
<gene>
    <name evidence="2" type="ORF">DL764_005679</name>
</gene>
<dbReference type="EMBL" id="QJNU01000304">
    <property type="protein sequence ID" value="RYP02689.1"/>
    <property type="molecule type" value="Genomic_DNA"/>
</dbReference>
<sequence length="653" mass="67306">MEPVPETERMEEFRSSPLSTQSPPQPAPLVIQDSNPVRKPLNPRRSTEPPSPISPSWINTATSLPYRPRTTSPLSGTHVRSKSAASLMVPTMGRTRSMPGVDGAGRLLYPPAFRPSSPAGSPNRNRAPRKPADEIFPPDSPVRTSVLDVERRHPERSSSPASSHSYSAAAPPQRTSSPLRYPNYPIIGSGSSLPATPSSLASSPLSRYEGGSNGYSFPSSYHPPSSVPSTPSSMRSRSPSISSLETIPDSPDAEEAALEAERIAQLKAAADATDGGDSGESKGRGSLDVPLRGRVVGISSRDKRKRPTRLRTACPAVAKGQQQCRGDSGFPREEPQAGLQRRGGGLGFNSSSASAGTNTSASTSPGLSLNFSSRSGSRLLPPNTTIPAVEEEGCALATITTITTTTTATTAVRTVYVTRTEAVTAAPSSAPSLPWVPDDGEGGAYDYGLGEASGATPPEGKPSAGGPGLTVTIAAASEPTVAGTAGASATSVRLPTFSSAWTRWRNESMMTTTRTRTRTRIRTTVTRYASWSPGGAAATGSASTSAPSIVRPHVDAAVSVSASRGENAATTAAALASTCSTDSSGTSLSRSLSQPPPILSSLMAPVSTPSPSIPTTATQPPAAPSPPLPVTSRPPSASTASTPARGERDTRGA</sequence>
<keyword evidence="3" id="KW-1185">Reference proteome</keyword>
<name>A0A4V1XAG7_9PEZI</name>
<accession>A0A4V1XAG7</accession>
<reference evidence="2 3" key="1">
    <citation type="submission" date="2018-06" db="EMBL/GenBank/DDBJ databases">
        <title>Complete Genomes of Monosporascus.</title>
        <authorList>
            <person name="Robinson A.J."/>
            <person name="Natvig D.O."/>
        </authorList>
    </citation>
    <scope>NUCLEOTIDE SEQUENCE [LARGE SCALE GENOMIC DNA]</scope>
    <source>
        <strain evidence="2 3">CBS 110550</strain>
    </source>
</reference>
<organism evidence="2 3">
    <name type="scientific">Monosporascus ibericus</name>
    <dbReference type="NCBI Taxonomy" id="155417"/>
    <lineage>
        <taxon>Eukaryota</taxon>
        <taxon>Fungi</taxon>
        <taxon>Dikarya</taxon>
        <taxon>Ascomycota</taxon>
        <taxon>Pezizomycotina</taxon>
        <taxon>Sordariomycetes</taxon>
        <taxon>Xylariomycetidae</taxon>
        <taxon>Xylariales</taxon>
        <taxon>Xylariales incertae sedis</taxon>
        <taxon>Monosporascus</taxon>
    </lineage>
</organism>
<feature type="compositionally biased region" description="Low complexity" evidence="1">
    <location>
        <begin position="579"/>
        <end position="620"/>
    </location>
</feature>